<keyword evidence="3" id="KW-0547">Nucleotide-binding</keyword>
<dbReference type="PANTHER" id="PTHR13710:SF154">
    <property type="entry name" value="RECQ HELICASE, PUTATIVE (AFU_ORTHOLOGUE AFUA_6G14720)-RELATED"/>
    <property type="match status" value="1"/>
</dbReference>
<proteinExistence type="inferred from homology"/>
<dbReference type="Gene3D" id="3.40.50.300">
    <property type="entry name" value="P-loop containing nucleotide triphosphate hydrolases"/>
    <property type="match status" value="1"/>
</dbReference>
<dbReference type="GO" id="GO:0005694">
    <property type="term" value="C:chromosome"/>
    <property type="evidence" value="ECO:0007669"/>
    <property type="project" value="TreeGrafter"/>
</dbReference>
<dbReference type="OrthoDB" id="4502122at2759"/>
<dbReference type="Proteomes" id="UP000054771">
    <property type="component" value="Unassembled WGS sequence"/>
</dbReference>
<evidence type="ECO:0000256" key="1">
    <source>
        <dbReference type="ARBA" id="ARBA00005446"/>
    </source>
</evidence>
<dbReference type="GO" id="GO:0000724">
    <property type="term" value="P:double-strand break repair via homologous recombination"/>
    <property type="evidence" value="ECO:0007669"/>
    <property type="project" value="TreeGrafter"/>
</dbReference>
<reference evidence="4" key="1">
    <citation type="journal article" date="2016" name="Genome Announc.">
        <title>Draft genome sequences of fungus Aspergillus calidoustus.</title>
        <authorList>
            <person name="Horn F."/>
            <person name="Linde J."/>
            <person name="Mattern D.J."/>
            <person name="Walther G."/>
            <person name="Guthke R."/>
            <person name="Scherlach K."/>
            <person name="Martin K."/>
            <person name="Brakhage A.A."/>
            <person name="Petzke L."/>
            <person name="Valiante V."/>
        </authorList>
    </citation>
    <scope>NUCLEOTIDE SEQUENCE [LARGE SCALE GENOMIC DNA]</scope>
    <source>
        <strain evidence="4">SF006504</strain>
    </source>
</reference>
<dbReference type="SUPFAM" id="SSF52540">
    <property type="entry name" value="P-loop containing nucleoside triphosphate hydrolases"/>
    <property type="match status" value="1"/>
</dbReference>
<feature type="compositionally biased region" description="Low complexity" evidence="2">
    <location>
        <begin position="165"/>
        <end position="176"/>
    </location>
</feature>
<dbReference type="GO" id="GO:0043138">
    <property type="term" value="F:3'-5' DNA helicase activity"/>
    <property type="evidence" value="ECO:0007669"/>
    <property type="project" value="TreeGrafter"/>
</dbReference>
<dbReference type="InterPro" id="IPR027417">
    <property type="entry name" value="P-loop_NTPase"/>
</dbReference>
<gene>
    <name evidence="3" type="ORF">ASPCAL04819</name>
</gene>
<evidence type="ECO:0000313" key="3">
    <source>
        <dbReference type="EMBL" id="CEL03671.1"/>
    </source>
</evidence>
<feature type="region of interest" description="Disordered" evidence="2">
    <location>
        <begin position="162"/>
        <end position="202"/>
    </location>
</feature>
<feature type="compositionally biased region" description="Acidic residues" evidence="2">
    <location>
        <begin position="64"/>
        <end position="73"/>
    </location>
</feature>
<dbReference type="GO" id="GO:0009378">
    <property type="term" value="F:four-way junction helicase activity"/>
    <property type="evidence" value="ECO:0007669"/>
    <property type="project" value="TreeGrafter"/>
</dbReference>
<name>A0A0U5FY41_ASPCI</name>
<keyword evidence="4" id="KW-1185">Reference proteome</keyword>
<sequence length="290" mass="30449">MGVDILDIRVIIHIGMPRTLLDYAQESGRAGRDGQASEAIIIQPEGMDEYGHGGGAGGHHAREEAEDQDEDEDVEAQRVQRYMHAGGCRRVVLDEYLDGIIDGYQRRRCGDAGQEEQACDRCNPSWQAQYVGGTSTSSISSTSTTTGGSQAVQVRVWKDIPAHGPAQATTPPATQPGLGFGEDGQGIRPGGDSPASSGSIVSQIGYEPPAEAEAAAMATMTPPATAEVLGLGIRSVPGSSRPDAGRHEAGEVGRNSSPVVRVPASSQASQASQASQWVAGDIYFQQEHAR</sequence>
<dbReference type="AlphaFoldDB" id="A0A0U5FY41"/>
<feature type="compositionally biased region" description="Low complexity" evidence="2">
    <location>
        <begin position="264"/>
        <end position="275"/>
    </location>
</feature>
<accession>A0A0U5FY41</accession>
<evidence type="ECO:0000313" key="4">
    <source>
        <dbReference type="Proteomes" id="UP000054771"/>
    </source>
</evidence>
<dbReference type="STRING" id="454130.A0A0U5FY41"/>
<feature type="region of interest" description="Disordered" evidence="2">
    <location>
        <begin position="46"/>
        <end position="73"/>
    </location>
</feature>
<dbReference type="EMBL" id="CDMC01000003">
    <property type="protein sequence ID" value="CEL03671.1"/>
    <property type="molecule type" value="Genomic_DNA"/>
</dbReference>
<comment type="similarity">
    <text evidence="1">Belongs to the helicase family. RecQ subfamily.</text>
</comment>
<protein>
    <submittedName>
        <fullName evidence="3">Putative Helicase</fullName>
    </submittedName>
</protein>
<keyword evidence="3" id="KW-0347">Helicase</keyword>
<organism evidence="3 4">
    <name type="scientific">Aspergillus calidoustus</name>
    <dbReference type="NCBI Taxonomy" id="454130"/>
    <lineage>
        <taxon>Eukaryota</taxon>
        <taxon>Fungi</taxon>
        <taxon>Dikarya</taxon>
        <taxon>Ascomycota</taxon>
        <taxon>Pezizomycotina</taxon>
        <taxon>Eurotiomycetes</taxon>
        <taxon>Eurotiomycetidae</taxon>
        <taxon>Eurotiales</taxon>
        <taxon>Aspergillaceae</taxon>
        <taxon>Aspergillus</taxon>
        <taxon>Aspergillus subgen. Nidulantes</taxon>
    </lineage>
</organism>
<dbReference type="GO" id="GO:0005737">
    <property type="term" value="C:cytoplasm"/>
    <property type="evidence" value="ECO:0007669"/>
    <property type="project" value="TreeGrafter"/>
</dbReference>
<keyword evidence="3" id="KW-0378">Hydrolase</keyword>
<evidence type="ECO:0000256" key="2">
    <source>
        <dbReference type="SAM" id="MobiDB-lite"/>
    </source>
</evidence>
<feature type="compositionally biased region" description="Gly residues" evidence="2">
    <location>
        <begin position="178"/>
        <end position="189"/>
    </location>
</feature>
<dbReference type="PANTHER" id="PTHR13710">
    <property type="entry name" value="DNA HELICASE RECQ FAMILY MEMBER"/>
    <property type="match status" value="1"/>
</dbReference>
<keyword evidence="3" id="KW-0067">ATP-binding</keyword>
<feature type="region of interest" description="Disordered" evidence="2">
    <location>
        <begin position="234"/>
        <end position="275"/>
    </location>
</feature>